<dbReference type="Pfam" id="PF13977">
    <property type="entry name" value="TetR_C_6"/>
    <property type="match status" value="1"/>
</dbReference>
<dbReference type="RefSeq" id="WP_244804693.1">
    <property type="nucleotide sequence ID" value="NZ_JALIEA010000014.1"/>
</dbReference>
<accession>A0A9X1WIQ2</accession>
<evidence type="ECO:0000313" key="8">
    <source>
        <dbReference type="Proteomes" id="UP001139207"/>
    </source>
</evidence>
<evidence type="ECO:0000313" key="7">
    <source>
        <dbReference type="EMBL" id="MCJ7858953.1"/>
    </source>
</evidence>
<dbReference type="SUPFAM" id="SSF46689">
    <property type="entry name" value="Homeodomain-like"/>
    <property type="match status" value="1"/>
</dbReference>
<dbReference type="InterPro" id="IPR009057">
    <property type="entry name" value="Homeodomain-like_sf"/>
</dbReference>
<evidence type="ECO:0000256" key="1">
    <source>
        <dbReference type="ARBA" id="ARBA00022491"/>
    </source>
</evidence>
<dbReference type="Gene3D" id="1.10.357.10">
    <property type="entry name" value="Tetracycline Repressor, domain 2"/>
    <property type="match status" value="1"/>
</dbReference>
<dbReference type="Proteomes" id="UP001139207">
    <property type="component" value="Unassembled WGS sequence"/>
</dbReference>
<dbReference type="PRINTS" id="PR00455">
    <property type="entry name" value="HTHTETR"/>
</dbReference>
<dbReference type="InterPro" id="IPR039538">
    <property type="entry name" value="BetI_C"/>
</dbReference>
<dbReference type="GO" id="GO:0003677">
    <property type="term" value="F:DNA binding"/>
    <property type="evidence" value="ECO:0007669"/>
    <property type="project" value="UniProtKB-UniRule"/>
</dbReference>
<dbReference type="Pfam" id="PF00440">
    <property type="entry name" value="TetR_N"/>
    <property type="match status" value="1"/>
</dbReference>
<comment type="caution">
    <text evidence="7">The sequence shown here is derived from an EMBL/GenBank/DDBJ whole genome shotgun (WGS) entry which is preliminary data.</text>
</comment>
<evidence type="ECO:0000256" key="4">
    <source>
        <dbReference type="ARBA" id="ARBA00023163"/>
    </source>
</evidence>
<keyword evidence="8" id="KW-1185">Reference proteome</keyword>
<name>A0A9X1WIQ2_9CORY</name>
<keyword evidence="1" id="KW-0678">Repressor</keyword>
<feature type="DNA-binding region" description="H-T-H motif" evidence="5">
    <location>
        <begin position="24"/>
        <end position="43"/>
    </location>
</feature>
<protein>
    <submittedName>
        <fullName evidence="7">TetR/AcrR family transcriptional regulator</fullName>
    </submittedName>
</protein>
<dbReference type="InterPro" id="IPR036271">
    <property type="entry name" value="Tet_transcr_reg_TetR-rel_C_sf"/>
</dbReference>
<dbReference type="SUPFAM" id="SSF48498">
    <property type="entry name" value="Tetracyclin repressor-like, C-terminal domain"/>
    <property type="match status" value="1"/>
</dbReference>
<keyword evidence="4" id="KW-0804">Transcription</keyword>
<keyword evidence="2" id="KW-0805">Transcription regulation</keyword>
<dbReference type="InterPro" id="IPR001647">
    <property type="entry name" value="HTH_TetR"/>
</dbReference>
<dbReference type="AlphaFoldDB" id="A0A9X1WIQ2"/>
<dbReference type="PANTHER" id="PTHR47506:SF6">
    <property type="entry name" value="HTH-TYPE TRANSCRIPTIONAL REPRESSOR NEMR"/>
    <property type="match status" value="1"/>
</dbReference>
<dbReference type="PROSITE" id="PS50977">
    <property type="entry name" value="HTH_TETR_2"/>
    <property type="match status" value="1"/>
</dbReference>
<gene>
    <name evidence="7" type="ORF">MUN33_09545</name>
</gene>
<reference evidence="7" key="1">
    <citation type="submission" date="2022-04" db="EMBL/GenBank/DDBJ databases">
        <title>Corynebacterium kalidii LD5P10.</title>
        <authorList>
            <person name="Sun J.Q."/>
        </authorList>
    </citation>
    <scope>NUCLEOTIDE SEQUENCE</scope>
    <source>
        <strain evidence="7">LD5P10</strain>
    </source>
</reference>
<evidence type="ECO:0000259" key="6">
    <source>
        <dbReference type="PROSITE" id="PS50977"/>
    </source>
</evidence>
<sequence>MQRREQIVDAVLSVATESGLNAVTIARVASTARVSVGLVQHYFDSKESLLRSSYEACLDRIGSRVEALVEQGEHARLPIRDMITAGLAQLLPLDAERKSECRLRQEFLGLAAQNPQLTSTARDREMVLLRQVETAITNGKECGEVAPDHDAVASATTILTVCHGIMIRSGLGIGPDLAPLESAIDMVFDGSCSRSIPAR</sequence>
<proteinExistence type="predicted"/>
<organism evidence="7 8">
    <name type="scientific">Corynebacterium kalidii</name>
    <dbReference type="NCBI Taxonomy" id="2931982"/>
    <lineage>
        <taxon>Bacteria</taxon>
        <taxon>Bacillati</taxon>
        <taxon>Actinomycetota</taxon>
        <taxon>Actinomycetes</taxon>
        <taxon>Mycobacteriales</taxon>
        <taxon>Corynebacteriaceae</taxon>
        <taxon>Corynebacterium</taxon>
    </lineage>
</organism>
<dbReference type="PANTHER" id="PTHR47506">
    <property type="entry name" value="TRANSCRIPTIONAL REGULATORY PROTEIN"/>
    <property type="match status" value="1"/>
</dbReference>
<dbReference type="EMBL" id="JALIEA010000014">
    <property type="protein sequence ID" value="MCJ7858953.1"/>
    <property type="molecule type" value="Genomic_DNA"/>
</dbReference>
<keyword evidence="3 5" id="KW-0238">DNA-binding</keyword>
<evidence type="ECO:0000256" key="2">
    <source>
        <dbReference type="ARBA" id="ARBA00023015"/>
    </source>
</evidence>
<feature type="domain" description="HTH tetR-type" evidence="6">
    <location>
        <begin position="1"/>
        <end position="61"/>
    </location>
</feature>
<evidence type="ECO:0000256" key="3">
    <source>
        <dbReference type="ARBA" id="ARBA00023125"/>
    </source>
</evidence>
<evidence type="ECO:0000256" key="5">
    <source>
        <dbReference type="PROSITE-ProRule" id="PRU00335"/>
    </source>
</evidence>